<keyword evidence="4 7" id="KW-0472">Membrane</keyword>
<organism evidence="8 9">
    <name type="scientific">Streptomyces anulatus</name>
    <name type="common">Streptomyces chrysomallus</name>
    <dbReference type="NCBI Taxonomy" id="1892"/>
    <lineage>
        <taxon>Bacteria</taxon>
        <taxon>Bacillati</taxon>
        <taxon>Actinomycetota</taxon>
        <taxon>Actinomycetes</taxon>
        <taxon>Kitasatosporales</taxon>
        <taxon>Streptomycetaceae</taxon>
        <taxon>Streptomyces</taxon>
    </lineage>
</organism>
<keyword evidence="2 7" id="KW-0812">Transmembrane</keyword>
<evidence type="ECO:0000256" key="3">
    <source>
        <dbReference type="ARBA" id="ARBA00022989"/>
    </source>
</evidence>
<evidence type="ECO:0000256" key="2">
    <source>
        <dbReference type="ARBA" id="ARBA00022692"/>
    </source>
</evidence>
<proteinExistence type="inferred from homology"/>
<keyword evidence="6 7" id="KW-0961">Cell wall biogenesis/degradation</keyword>
<dbReference type="CDD" id="cd08010">
    <property type="entry name" value="MltG_like"/>
    <property type="match status" value="1"/>
</dbReference>
<evidence type="ECO:0000256" key="7">
    <source>
        <dbReference type="HAMAP-Rule" id="MF_02065"/>
    </source>
</evidence>
<protein>
    <recommendedName>
        <fullName evidence="7">Endolytic murein transglycosylase</fullName>
        <ecNumber evidence="7">4.2.2.29</ecNumber>
    </recommendedName>
    <alternativeName>
        <fullName evidence="7">Peptidoglycan lytic transglycosylase</fullName>
    </alternativeName>
    <alternativeName>
        <fullName evidence="7">Peptidoglycan polymerization terminase</fullName>
    </alternativeName>
</protein>
<dbReference type="PANTHER" id="PTHR30518">
    <property type="entry name" value="ENDOLYTIC MUREIN TRANSGLYCOSYLASE"/>
    <property type="match status" value="1"/>
</dbReference>
<dbReference type="InterPro" id="IPR003770">
    <property type="entry name" value="MLTG-like"/>
</dbReference>
<evidence type="ECO:0000313" key="8">
    <source>
        <dbReference type="EMBL" id="WUX41030.1"/>
    </source>
</evidence>
<gene>
    <name evidence="7 8" type="primary">mltG</name>
    <name evidence="8" type="ORF">OG367_34515</name>
</gene>
<accession>A0ABZ1ZQX1</accession>
<comment type="function">
    <text evidence="7">Functions as a peptidoglycan terminase that cleaves nascent peptidoglycan strands endolytically to terminate their elongation.</text>
</comment>
<keyword evidence="5 7" id="KW-0456">Lyase</keyword>
<dbReference type="HAMAP" id="MF_02065">
    <property type="entry name" value="MltG"/>
    <property type="match status" value="1"/>
</dbReference>
<dbReference type="EMBL" id="CP109491">
    <property type="protein sequence ID" value="WUX41030.1"/>
    <property type="molecule type" value="Genomic_DNA"/>
</dbReference>
<feature type="site" description="Important for catalytic activity" evidence="7">
    <location>
        <position position="165"/>
    </location>
</feature>
<keyword evidence="3 7" id="KW-1133">Transmembrane helix</keyword>
<evidence type="ECO:0000256" key="5">
    <source>
        <dbReference type="ARBA" id="ARBA00023239"/>
    </source>
</evidence>
<keyword evidence="9" id="KW-1185">Reference proteome</keyword>
<evidence type="ECO:0000256" key="1">
    <source>
        <dbReference type="ARBA" id="ARBA00022475"/>
    </source>
</evidence>
<sequence length="286" mass="30857">MVNESPDARPRRRLRPTRRGKVVLTAVALLVVSAAVLIPLSLTGSDEGGHEKESPHSTLMIPEGRRASQVYEAVDRALDLKPGSTGKAATTVDLALPAQAEGNPEGYLFPATYPIDAATEPAGLLRYMADTARKHFGADHVTAGAQRNNVSVYDTITIASIVQAEADTASDMGKVARVVYNRLLKDMPLQMDSTINYALKRSTLDTTTAETQLDSPYNSYRIKGLPPTPIGNPGEEALRAAVSPTPGPWLYFVTVGPGDTRFTDSYDEQQKNVQEFNRNRASATTG</sequence>
<comment type="subcellular location">
    <subcellularLocation>
        <location evidence="7">Cell membrane</location>
        <topology evidence="7">Single-pass membrane protein</topology>
    </subcellularLocation>
</comment>
<reference evidence="8" key="1">
    <citation type="submission" date="2022-10" db="EMBL/GenBank/DDBJ databases">
        <title>The complete genomes of actinobacterial strains from the NBC collection.</title>
        <authorList>
            <person name="Joergensen T.S."/>
            <person name="Alvarez Arevalo M."/>
            <person name="Sterndorff E.B."/>
            <person name="Faurdal D."/>
            <person name="Vuksanovic O."/>
            <person name="Mourched A.-S."/>
            <person name="Charusanti P."/>
            <person name="Shaw S."/>
            <person name="Blin K."/>
            <person name="Weber T."/>
        </authorList>
    </citation>
    <scope>NUCLEOTIDE SEQUENCE</scope>
    <source>
        <strain evidence="8">NBC_01436</strain>
    </source>
</reference>
<name>A0ABZ1ZQX1_STRAQ</name>
<evidence type="ECO:0000313" key="9">
    <source>
        <dbReference type="Proteomes" id="UP001431926"/>
    </source>
</evidence>
<dbReference type="NCBIfam" id="TIGR00247">
    <property type="entry name" value="endolytic transglycosylase MltG"/>
    <property type="match status" value="1"/>
</dbReference>
<evidence type="ECO:0000256" key="4">
    <source>
        <dbReference type="ARBA" id="ARBA00023136"/>
    </source>
</evidence>
<evidence type="ECO:0000256" key="6">
    <source>
        <dbReference type="ARBA" id="ARBA00023316"/>
    </source>
</evidence>
<comment type="similarity">
    <text evidence="7">Belongs to the transglycosylase MltG family.</text>
</comment>
<dbReference type="Gene3D" id="3.30.160.60">
    <property type="entry name" value="Classic Zinc Finger"/>
    <property type="match status" value="1"/>
</dbReference>
<dbReference type="Pfam" id="PF02618">
    <property type="entry name" value="YceG"/>
    <property type="match status" value="1"/>
</dbReference>
<dbReference type="RefSeq" id="WP_329358835.1">
    <property type="nucleotide sequence ID" value="NZ_CP109490.1"/>
</dbReference>
<comment type="catalytic activity">
    <reaction evidence="7">
        <text>a peptidoglycan chain = a peptidoglycan chain with N-acetyl-1,6-anhydromuramyl-[peptide] at the reducing end + a peptidoglycan chain with N-acetylglucosamine at the non-reducing end.</text>
        <dbReference type="EC" id="4.2.2.29"/>
    </reaction>
</comment>
<keyword evidence="1 7" id="KW-1003">Cell membrane</keyword>
<dbReference type="PANTHER" id="PTHR30518:SF2">
    <property type="entry name" value="ENDOLYTIC MUREIN TRANSGLYCOSYLASE"/>
    <property type="match status" value="1"/>
</dbReference>
<feature type="transmembrane region" description="Helical" evidence="7">
    <location>
        <begin position="21"/>
        <end position="42"/>
    </location>
</feature>
<dbReference type="Proteomes" id="UP001431926">
    <property type="component" value="Chromosome"/>
</dbReference>
<dbReference type="EC" id="4.2.2.29" evidence="7"/>